<name>A0A5J5CWJ5_9PERO</name>
<organism evidence="2 3">
    <name type="scientific">Etheostoma spectabile</name>
    <name type="common">orangethroat darter</name>
    <dbReference type="NCBI Taxonomy" id="54343"/>
    <lineage>
        <taxon>Eukaryota</taxon>
        <taxon>Metazoa</taxon>
        <taxon>Chordata</taxon>
        <taxon>Craniata</taxon>
        <taxon>Vertebrata</taxon>
        <taxon>Euteleostomi</taxon>
        <taxon>Actinopterygii</taxon>
        <taxon>Neopterygii</taxon>
        <taxon>Teleostei</taxon>
        <taxon>Neoteleostei</taxon>
        <taxon>Acanthomorphata</taxon>
        <taxon>Eupercaria</taxon>
        <taxon>Perciformes</taxon>
        <taxon>Percoidei</taxon>
        <taxon>Percidae</taxon>
        <taxon>Etheostomatinae</taxon>
        <taxon>Etheostoma</taxon>
    </lineage>
</organism>
<gene>
    <name evidence="2" type="ORF">FQN60_008440</name>
</gene>
<keyword evidence="3" id="KW-1185">Reference proteome</keyword>
<dbReference type="EMBL" id="VOFY01000016">
    <property type="protein sequence ID" value="KAA8584655.1"/>
    <property type="molecule type" value="Genomic_DNA"/>
</dbReference>
<comment type="caution">
    <text evidence="2">The sequence shown here is derived from an EMBL/GenBank/DDBJ whole genome shotgun (WGS) entry which is preliminary data.</text>
</comment>
<evidence type="ECO:0000313" key="2">
    <source>
        <dbReference type="EMBL" id="KAA8584655.1"/>
    </source>
</evidence>
<reference evidence="2 3" key="1">
    <citation type="submission" date="2019-08" db="EMBL/GenBank/DDBJ databases">
        <title>A chromosome-level genome assembly, high-density linkage maps, and genome scans reveal the genomic architecture of hybrid incompatibilities underlying speciation via character displacement in darters (Percidae: Etheostominae).</title>
        <authorList>
            <person name="Moran R.L."/>
            <person name="Catchen J.M."/>
            <person name="Fuller R.C."/>
        </authorList>
    </citation>
    <scope>NUCLEOTIDE SEQUENCE [LARGE SCALE GENOMIC DNA]</scope>
    <source>
        <strain evidence="2">EspeVRDwgs_2016</strain>
        <tissue evidence="2">Muscle</tissue>
    </source>
</reference>
<dbReference type="Proteomes" id="UP000327493">
    <property type="component" value="Chromosome 16"/>
</dbReference>
<dbReference type="AlphaFoldDB" id="A0A5J5CWJ5"/>
<evidence type="ECO:0000313" key="3">
    <source>
        <dbReference type="Proteomes" id="UP000327493"/>
    </source>
</evidence>
<protein>
    <submittedName>
        <fullName evidence="2">Uncharacterized protein</fullName>
    </submittedName>
</protein>
<proteinExistence type="predicted"/>
<sequence length="158" mass="17440">MRSESFVCTGLSSDRSPPLTGSSRRPRPADAAALGARQQRLPVVLAGPAVTGVLLGQVLLGGSLQVELLQTCTLHFLHKLVQRTQLDNKFNGYKMKRDWSGTELVASELFFLDKVLLSRRDLGKRSEKSALTSHIFICNNNKKENASMVRQGKADIFE</sequence>
<feature type="region of interest" description="Disordered" evidence="1">
    <location>
        <begin position="1"/>
        <end position="29"/>
    </location>
</feature>
<accession>A0A5J5CWJ5</accession>
<evidence type="ECO:0000256" key="1">
    <source>
        <dbReference type="SAM" id="MobiDB-lite"/>
    </source>
</evidence>